<reference evidence="2 3" key="1">
    <citation type="journal article" date="2015" name="Genome Announc.">
        <title>Genome Assemblies of Three Soil-Associated Devosia species: D. insulae, D. limi, and D. soli.</title>
        <authorList>
            <person name="Hassan Y.I."/>
            <person name="Lepp D."/>
            <person name="Zhou T."/>
        </authorList>
    </citation>
    <scope>NUCLEOTIDE SEQUENCE [LARGE SCALE GENOMIC DNA]</scope>
    <source>
        <strain evidence="2 3">DS-56</strain>
    </source>
</reference>
<dbReference type="PANTHER" id="PTHR38600">
    <property type="entry name" value="TRANSCRIPTIONAL REGULATORY PROTEIN"/>
    <property type="match status" value="1"/>
</dbReference>
<dbReference type="SUPFAM" id="SSF46785">
    <property type="entry name" value="Winged helix' DNA-binding domain"/>
    <property type="match status" value="1"/>
</dbReference>
<dbReference type="GO" id="GO:0003700">
    <property type="term" value="F:DNA-binding transcription factor activity"/>
    <property type="evidence" value="ECO:0007669"/>
    <property type="project" value="InterPro"/>
</dbReference>
<gene>
    <name evidence="2" type="ORF">VW23_022860</name>
</gene>
<dbReference type="EMBL" id="LAJE02000230">
    <property type="protein sequence ID" value="OEO30136.1"/>
    <property type="molecule type" value="Genomic_DNA"/>
</dbReference>
<dbReference type="RefSeq" id="WP_069910648.1">
    <property type="nucleotide sequence ID" value="NZ_LAJE02000230.1"/>
</dbReference>
<dbReference type="AlphaFoldDB" id="A0A1E5XNF0"/>
<dbReference type="InterPro" id="IPR011991">
    <property type="entry name" value="ArsR-like_HTH"/>
</dbReference>
<dbReference type="Gene3D" id="1.10.10.10">
    <property type="entry name" value="Winged helix-like DNA-binding domain superfamily/Winged helix DNA-binding domain"/>
    <property type="match status" value="1"/>
</dbReference>
<sequence length="121" mass="13374">MQTQDPLTATFAALADPTRRAMLARLTQGPATVNELAEPFALTLPTVSRHLKVLEQAGLISKQRSAQSRPCTLEIAPLVEADAWMAQYREFFTTRFDRLDTQLKAMMAARADAAKPSRGDQ</sequence>
<dbReference type="OrthoDB" id="9798998at2"/>
<dbReference type="PRINTS" id="PR00778">
    <property type="entry name" value="HTHARSR"/>
</dbReference>
<proteinExistence type="predicted"/>
<comment type="caution">
    <text evidence="2">The sequence shown here is derived from an EMBL/GenBank/DDBJ whole genome shotgun (WGS) entry which is preliminary data.</text>
</comment>
<evidence type="ECO:0000259" key="1">
    <source>
        <dbReference type="PROSITE" id="PS50987"/>
    </source>
</evidence>
<dbReference type="CDD" id="cd00090">
    <property type="entry name" value="HTH_ARSR"/>
    <property type="match status" value="1"/>
</dbReference>
<dbReference type="PANTHER" id="PTHR38600:SF2">
    <property type="entry name" value="SLL0088 PROTEIN"/>
    <property type="match status" value="1"/>
</dbReference>
<organism evidence="2 3">
    <name type="scientific">Devosia insulae DS-56</name>
    <dbReference type="NCBI Taxonomy" id="1116389"/>
    <lineage>
        <taxon>Bacteria</taxon>
        <taxon>Pseudomonadati</taxon>
        <taxon>Pseudomonadota</taxon>
        <taxon>Alphaproteobacteria</taxon>
        <taxon>Hyphomicrobiales</taxon>
        <taxon>Devosiaceae</taxon>
        <taxon>Devosia</taxon>
    </lineage>
</organism>
<dbReference type="Pfam" id="PF12840">
    <property type="entry name" value="HTH_20"/>
    <property type="match status" value="1"/>
</dbReference>
<dbReference type="NCBIfam" id="NF033788">
    <property type="entry name" value="HTH_metalloreg"/>
    <property type="match status" value="1"/>
</dbReference>
<accession>A0A1E5XNF0</accession>
<dbReference type="InterPro" id="IPR001845">
    <property type="entry name" value="HTH_ArsR_DNA-bd_dom"/>
</dbReference>
<dbReference type="InterPro" id="IPR036390">
    <property type="entry name" value="WH_DNA-bd_sf"/>
</dbReference>
<evidence type="ECO:0000313" key="3">
    <source>
        <dbReference type="Proteomes" id="UP000095463"/>
    </source>
</evidence>
<name>A0A1E5XNF0_9HYPH</name>
<dbReference type="InterPro" id="IPR036388">
    <property type="entry name" value="WH-like_DNA-bd_sf"/>
</dbReference>
<dbReference type="Proteomes" id="UP000095463">
    <property type="component" value="Unassembled WGS sequence"/>
</dbReference>
<feature type="domain" description="HTH arsR-type" evidence="1">
    <location>
        <begin position="1"/>
        <end position="93"/>
    </location>
</feature>
<dbReference type="SMART" id="SM00418">
    <property type="entry name" value="HTH_ARSR"/>
    <property type="match status" value="1"/>
</dbReference>
<keyword evidence="3" id="KW-1185">Reference proteome</keyword>
<protein>
    <submittedName>
        <fullName evidence="2">Transcriptional regulator</fullName>
    </submittedName>
</protein>
<dbReference type="PROSITE" id="PS50987">
    <property type="entry name" value="HTH_ARSR_2"/>
    <property type="match status" value="1"/>
</dbReference>
<evidence type="ECO:0000313" key="2">
    <source>
        <dbReference type="EMBL" id="OEO30136.1"/>
    </source>
</evidence>